<evidence type="ECO:0000259" key="2">
    <source>
        <dbReference type="Pfam" id="PF07238"/>
    </source>
</evidence>
<gene>
    <name evidence="3" type="ORF">POL68_18060</name>
</gene>
<comment type="caution">
    <text evidence="3">The sequence shown here is derived from an EMBL/GenBank/DDBJ whole genome shotgun (WGS) entry which is preliminary data.</text>
</comment>
<dbReference type="InterPro" id="IPR011752">
    <property type="entry name" value="PilV_Myxo-type"/>
</dbReference>
<dbReference type="Proteomes" id="UP001221838">
    <property type="component" value="Unassembled WGS sequence"/>
</dbReference>
<dbReference type="InterPro" id="IPR009875">
    <property type="entry name" value="PilZ_domain"/>
</dbReference>
<dbReference type="RefSeq" id="WP_272139795.1">
    <property type="nucleotide sequence ID" value="NZ_JAQNDM010000002.1"/>
</dbReference>
<evidence type="ECO:0000313" key="4">
    <source>
        <dbReference type="Proteomes" id="UP001221838"/>
    </source>
</evidence>
<accession>A0ABT5DDI2</accession>
<proteinExistence type="predicted"/>
<sequence>MPTFSLAALWNASAIPGHVAGIVEAIEELLPSTQPVAITVALRENEAHLELKLEMTTFPRLEMDRFSWEIKASKGTLVELWRLPKAERDAFRAAAFSGNVITAPDYFTAARTLQEHLEGIIARDRRPVQMPVVVPPAAQRAPAQAPAPADEPLAEAVDEPLVPGEEVEEEPLEPIEELEEEPLEPIEEVADEPIAEVADEPIAEVADEPIAEALDEPMGEALDEPIAAVETYRAPVTEPPAGPELRRAKRFPVMLEMEFRSELDFVREHATNISNGGLFVRTAHRPPIDTIVKVDVRLPNGESLQGEAMVVHLVDDPYKGGVGLAFLTDDPSFAQTLDDYLASLAGPS</sequence>
<dbReference type="EMBL" id="JAQNDM010000002">
    <property type="protein sequence ID" value="MDC0710387.1"/>
    <property type="molecule type" value="Genomic_DNA"/>
</dbReference>
<dbReference type="Pfam" id="PF07238">
    <property type="entry name" value="PilZ"/>
    <property type="match status" value="1"/>
</dbReference>
<evidence type="ECO:0000256" key="1">
    <source>
        <dbReference type="SAM" id="MobiDB-lite"/>
    </source>
</evidence>
<evidence type="ECO:0000313" key="3">
    <source>
        <dbReference type="EMBL" id="MDC0710387.1"/>
    </source>
</evidence>
<dbReference type="NCBIfam" id="TIGR02266">
    <property type="entry name" value="gmx_TIGR02266"/>
    <property type="match status" value="1"/>
</dbReference>
<keyword evidence="4" id="KW-1185">Reference proteome</keyword>
<feature type="region of interest" description="Disordered" evidence="1">
    <location>
        <begin position="158"/>
        <end position="184"/>
    </location>
</feature>
<dbReference type="SUPFAM" id="SSF141371">
    <property type="entry name" value="PilZ domain-like"/>
    <property type="match status" value="1"/>
</dbReference>
<protein>
    <submittedName>
        <fullName evidence="3">TIGR02266 family protein</fullName>
    </submittedName>
</protein>
<organism evidence="3 4">
    <name type="scientific">Stigmatella ashevillensis</name>
    <dbReference type="NCBI Taxonomy" id="2995309"/>
    <lineage>
        <taxon>Bacteria</taxon>
        <taxon>Pseudomonadati</taxon>
        <taxon>Myxococcota</taxon>
        <taxon>Myxococcia</taxon>
        <taxon>Myxococcales</taxon>
        <taxon>Cystobacterineae</taxon>
        <taxon>Archangiaceae</taxon>
        <taxon>Stigmatella</taxon>
    </lineage>
</organism>
<reference evidence="3 4" key="1">
    <citation type="submission" date="2022-11" db="EMBL/GenBank/DDBJ databases">
        <title>Minimal conservation of predation-associated metabolite biosynthetic gene clusters underscores biosynthetic potential of Myxococcota including descriptions for ten novel species: Archangium lansinium sp. nov., Myxococcus landrumus sp. nov., Nannocystis bai.</title>
        <authorList>
            <person name="Ahearne A."/>
            <person name="Stevens C."/>
            <person name="Dowd S."/>
        </authorList>
    </citation>
    <scope>NUCLEOTIDE SEQUENCE [LARGE SCALE GENOMIC DNA]</scope>
    <source>
        <strain evidence="3 4">NCWAL01</strain>
    </source>
</reference>
<feature type="domain" description="PilZ" evidence="2">
    <location>
        <begin position="245"/>
        <end position="342"/>
    </location>
</feature>
<feature type="compositionally biased region" description="Acidic residues" evidence="1">
    <location>
        <begin position="165"/>
        <end position="184"/>
    </location>
</feature>
<dbReference type="Gene3D" id="2.40.10.220">
    <property type="entry name" value="predicted glycosyltransferase like domains"/>
    <property type="match status" value="1"/>
</dbReference>
<name>A0ABT5DDI2_9BACT</name>